<dbReference type="AlphaFoldDB" id="A0A7J9IME3"/>
<dbReference type="Proteomes" id="UP000593575">
    <property type="component" value="Unassembled WGS sequence"/>
</dbReference>
<proteinExistence type="predicted"/>
<evidence type="ECO:0000313" key="1">
    <source>
        <dbReference type="EMBL" id="MBA0822365.1"/>
    </source>
</evidence>
<protein>
    <submittedName>
        <fullName evidence="1">Uncharacterized protein</fullName>
    </submittedName>
</protein>
<dbReference type="EMBL" id="JABFAE010000001">
    <property type="protein sequence ID" value="MBA0822365.1"/>
    <property type="molecule type" value="Genomic_DNA"/>
</dbReference>
<gene>
    <name evidence="1" type="ORF">Goarm_019171</name>
</gene>
<name>A0A7J9IME3_9ROSI</name>
<sequence length="79" mass="9395">MTFTYLSTFCRPRPALKLSLILEIKADGYGTSEMQKKHSPKNHDLLLMGQIRLNFELIVLFILRFPLNNQRIRNHLPRW</sequence>
<organism evidence="1 2">
    <name type="scientific">Gossypium armourianum</name>
    <dbReference type="NCBI Taxonomy" id="34283"/>
    <lineage>
        <taxon>Eukaryota</taxon>
        <taxon>Viridiplantae</taxon>
        <taxon>Streptophyta</taxon>
        <taxon>Embryophyta</taxon>
        <taxon>Tracheophyta</taxon>
        <taxon>Spermatophyta</taxon>
        <taxon>Magnoliopsida</taxon>
        <taxon>eudicotyledons</taxon>
        <taxon>Gunneridae</taxon>
        <taxon>Pentapetalae</taxon>
        <taxon>rosids</taxon>
        <taxon>malvids</taxon>
        <taxon>Malvales</taxon>
        <taxon>Malvaceae</taxon>
        <taxon>Malvoideae</taxon>
        <taxon>Gossypium</taxon>
    </lineage>
</organism>
<keyword evidence="2" id="KW-1185">Reference proteome</keyword>
<comment type="caution">
    <text evidence="1">The sequence shown here is derived from an EMBL/GenBank/DDBJ whole genome shotgun (WGS) entry which is preliminary data.</text>
</comment>
<accession>A0A7J9IME3</accession>
<evidence type="ECO:0000313" key="2">
    <source>
        <dbReference type="Proteomes" id="UP000593575"/>
    </source>
</evidence>
<reference evidence="1 2" key="1">
    <citation type="journal article" date="2019" name="Genome Biol. Evol.">
        <title>Insights into the evolution of the New World diploid cottons (Gossypium, subgenus Houzingenia) based on genome sequencing.</title>
        <authorList>
            <person name="Grover C.E."/>
            <person name="Arick M.A. 2nd"/>
            <person name="Thrash A."/>
            <person name="Conover J.L."/>
            <person name="Sanders W.S."/>
            <person name="Peterson D.G."/>
            <person name="Frelichowski J.E."/>
            <person name="Scheffler J.A."/>
            <person name="Scheffler B.E."/>
            <person name="Wendel J.F."/>
        </authorList>
    </citation>
    <scope>NUCLEOTIDE SEQUENCE [LARGE SCALE GENOMIC DNA]</scope>
    <source>
        <strain evidence="1">6</strain>
        <tissue evidence="1">Leaf</tissue>
    </source>
</reference>